<evidence type="ECO:0000256" key="1">
    <source>
        <dbReference type="SAM" id="MobiDB-lite"/>
    </source>
</evidence>
<dbReference type="VEuPathDB" id="CryptoDB:Cvel_3239"/>
<feature type="region of interest" description="Disordered" evidence="1">
    <location>
        <begin position="201"/>
        <end position="285"/>
    </location>
</feature>
<feature type="compositionally biased region" description="Basic and acidic residues" evidence="1">
    <location>
        <begin position="55"/>
        <end position="69"/>
    </location>
</feature>
<proteinExistence type="predicted"/>
<feature type="region of interest" description="Disordered" evidence="1">
    <location>
        <begin position="106"/>
        <end position="187"/>
    </location>
</feature>
<feature type="compositionally biased region" description="Acidic residues" evidence="1">
    <location>
        <begin position="132"/>
        <end position="142"/>
    </location>
</feature>
<evidence type="ECO:0000313" key="2">
    <source>
        <dbReference type="EMBL" id="CEM11455.1"/>
    </source>
</evidence>
<dbReference type="AlphaFoldDB" id="A0A0G4FEN5"/>
<feature type="compositionally biased region" description="Basic and acidic residues" evidence="1">
    <location>
        <begin position="106"/>
        <end position="116"/>
    </location>
</feature>
<feature type="region of interest" description="Disordered" evidence="1">
    <location>
        <begin position="1"/>
        <end position="75"/>
    </location>
</feature>
<gene>
    <name evidence="2" type="ORF">Cvel_3239</name>
</gene>
<feature type="compositionally biased region" description="Polar residues" evidence="1">
    <location>
        <begin position="120"/>
        <end position="129"/>
    </location>
</feature>
<feature type="compositionally biased region" description="Basic and acidic residues" evidence="1">
    <location>
        <begin position="245"/>
        <end position="279"/>
    </location>
</feature>
<organism evidence="2">
    <name type="scientific">Chromera velia CCMP2878</name>
    <dbReference type="NCBI Taxonomy" id="1169474"/>
    <lineage>
        <taxon>Eukaryota</taxon>
        <taxon>Sar</taxon>
        <taxon>Alveolata</taxon>
        <taxon>Colpodellida</taxon>
        <taxon>Chromeraceae</taxon>
        <taxon>Chromera</taxon>
    </lineage>
</organism>
<dbReference type="EMBL" id="CDMZ01000308">
    <property type="protein sequence ID" value="CEM11455.1"/>
    <property type="molecule type" value="Genomic_DNA"/>
</dbReference>
<accession>A0A0G4FEN5</accession>
<protein>
    <submittedName>
        <fullName evidence="2">Uncharacterized protein</fullName>
    </submittedName>
</protein>
<sequence length="285" mass="32691">MRAVDKSISEFGMQSAGGIVLSPPKAQVSSCQGQLKEQKGPAEGPVDIFRRTPKPVKDDGRQGSLRQHESSPSGYSFLSRVANCLREDEDDEELWLEDLIRRAREKKAKSGREAVARRGFQTNQENCRTQTEEGEEEEDEVMLTDLIKRIHDEKEKKQRGIEDRTRSFTEKKRESPQSNEGADEEENLVLIDLIWRLHDDKEQKRRERQGMGGKKSVAIKPNDSTHGPTEGEEEEEELKLTDLMSRIHDEKEKNQKGEKQKNPKVHYGETRSVTNRERIASPIEN</sequence>
<reference evidence="2" key="1">
    <citation type="submission" date="2014-11" db="EMBL/GenBank/DDBJ databases">
        <authorList>
            <person name="Otto D Thomas"/>
            <person name="Naeem Raeece"/>
        </authorList>
    </citation>
    <scope>NUCLEOTIDE SEQUENCE</scope>
</reference>
<name>A0A0G4FEN5_9ALVE</name>
<feature type="compositionally biased region" description="Basic and acidic residues" evidence="1">
    <location>
        <begin position="146"/>
        <end position="175"/>
    </location>
</feature>